<dbReference type="STRING" id="658167.SAMN04488135_10931"/>
<feature type="binding site" evidence="4">
    <location>
        <position position="96"/>
    </location>
    <ligand>
        <name>a divalent metal cation</name>
        <dbReference type="ChEBI" id="CHEBI:60240"/>
        <label>1</label>
    </ligand>
</feature>
<dbReference type="GO" id="GO:0016788">
    <property type="term" value="F:hydrolase activity, acting on ester bonds"/>
    <property type="evidence" value="ECO:0007669"/>
    <property type="project" value="InterPro"/>
</dbReference>
<dbReference type="InterPro" id="IPR001130">
    <property type="entry name" value="TatD-like"/>
</dbReference>
<protein>
    <submittedName>
        <fullName evidence="5">TatD DNase family protein</fullName>
    </submittedName>
</protein>
<keyword evidence="2 4" id="KW-0479">Metal-binding</keyword>
<comment type="similarity">
    <text evidence="1">Belongs to the metallo-dependent hydrolases superfamily. TatD-type hydrolase family.</text>
</comment>
<keyword evidence="6" id="KW-1185">Reference proteome</keyword>
<feature type="binding site" evidence="4">
    <location>
        <position position="8"/>
    </location>
    <ligand>
        <name>a divalent metal cation</name>
        <dbReference type="ChEBI" id="CHEBI:60240"/>
        <label>1</label>
    </ligand>
</feature>
<dbReference type="RefSeq" id="WP_073104635.1">
    <property type="nucleotide sequence ID" value="NZ_FQXE01000009.1"/>
</dbReference>
<dbReference type="CDD" id="cd01310">
    <property type="entry name" value="TatD_DNAse"/>
    <property type="match status" value="1"/>
</dbReference>
<evidence type="ECO:0000256" key="2">
    <source>
        <dbReference type="ARBA" id="ARBA00022723"/>
    </source>
</evidence>
<feature type="binding site" evidence="4">
    <location>
        <position position="6"/>
    </location>
    <ligand>
        <name>a divalent metal cation</name>
        <dbReference type="ChEBI" id="CHEBI:60240"/>
        <label>1</label>
    </ligand>
</feature>
<dbReference type="PROSITE" id="PS01091">
    <property type="entry name" value="TATD_3"/>
    <property type="match status" value="1"/>
</dbReference>
<dbReference type="Pfam" id="PF01026">
    <property type="entry name" value="TatD_DNase"/>
    <property type="match status" value="1"/>
</dbReference>
<dbReference type="PANTHER" id="PTHR46124:SF2">
    <property type="entry name" value="D-AMINOACYL-TRNA DEACYLASE"/>
    <property type="match status" value="1"/>
</dbReference>
<evidence type="ECO:0000256" key="3">
    <source>
        <dbReference type="ARBA" id="ARBA00022801"/>
    </source>
</evidence>
<accession>A0A1M5YEU8</accession>
<feature type="binding site" evidence="4">
    <location>
        <position position="159"/>
    </location>
    <ligand>
        <name>a divalent metal cation</name>
        <dbReference type="ChEBI" id="CHEBI:60240"/>
        <label>2</label>
    </ligand>
</feature>
<dbReference type="EMBL" id="FQXE01000009">
    <property type="protein sequence ID" value="SHI10537.1"/>
    <property type="molecule type" value="Genomic_DNA"/>
</dbReference>
<reference evidence="5 6" key="1">
    <citation type="submission" date="2016-11" db="EMBL/GenBank/DDBJ databases">
        <authorList>
            <person name="Jaros S."/>
            <person name="Januszkiewicz K."/>
            <person name="Wedrychowicz H."/>
        </authorList>
    </citation>
    <scope>NUCLEOTIDE SEQUENCE [LARGE SCALE GENOMIC DNA]</scope>
    <source>
        <strain evidence="5 6">CGMCC 1.10190</strain>
    </source>
</reference>
<evidence type="ECO:0000313" key="5">
    <source>
        <dbReference type="EMBL" id="SHI10537.1"/>
    </source>
</evidence>
<dbReference type="InterPro" id="IPR018228">
    <property type="entry name" value="DNase_TatD-rel_CS"/>
</dbReference>
<feature type="binding site" evidence="4">
    <location>
        <position position="209"/>
    </location>
    <ligand>
        <name>a divalent metal cation</name>
        <dbReference type="ChEBI" id="CHEBI:60240"/>
        <label>1</label>
    </ligand>
</feature>
<dbReference type="OrthoDB" id="9810005at2"/>
<dbReference type="AlphaFoldDB" id="A0A1M5YEU8"/>
<feature type="binding site" evidence="4">
    <location>
        <position position="136"/>
    </location>
    <ligand>
        <name>a divalent metal cation</name>
        <dbReference type="ChEBI" id="CHEBI:60240"/>
        <label>2</label>
    </ligand>
</feature>
<dbReference type="Proteomes" id="UP000184226">
    <property type="component" value="Unassembled WGS sequence"/>
</dbReference>
<dbReference type="FunFam" id="3.20.20.140:FF:000005">
    <property type="entry name" value="TatD family hydrolase"/>
    <property type="match status" value="1"/>
</dbReference>
<dbReference type="SUPFAM" id="SSF51556">
    <property type="entry name" value="Metallo-dependent hydrolases"/>
    <property type="match status" value="1"/>
</dbReference>
<dbReference type="PANTHER" id="PTHR46124">
    <property type="entry name" value="D-AMINOACYL-TRNA DEACYLASE"/>
    <property type="match status" value="1"/>
</dbReference>
<evidence type="ECO:0000313" key="6">
    <source>
        <dbReference type="Proteomes" id="UP000184226"/>
    </source>
</evidence>
<dbReference type="PROSITE" id="PS01137">
    <property type="entry name" value="TATD_1"/>
    <property type="match status" value="1"/>
</dbReference>
<proteinExistence type="inferred from homology"/>
<evidence type="ECO:0000256" key="1">
    <source>
        <dbReference type="ARBA" id="ARBA00009275"/>
    </source>
</evidence>
<name>A0A1M5YEU8_9BURK</name>
<dbReference type="PIRSF" id="PIRSF005902">
    <property type="entry name" value="DNase_TatD"/>
    <property type="match status" value="1"/>
</dbReference>
<organism evidence="5 6">
    <name type="scientific">Pollutimonas bauzanensis</name>
    <dbReference type="NCBI Taxonomy" id="658167"/>
    <lineage>
        <taxon>Bacteria</taxon>
        <taxon>Pseudomonadati</taxon>
        <taxon>Pseudomonadota</taxon>
        <taxon>Betaproteobacteria</taxon>
        <taxon>Burkholderiales</taxon>
        <taxon>Alcaligenaceae</taxon>
        <taxon>Pollutimonas</taxon>
    </lineage>
</organism>
<dbReference type="InterPro" id="IPR032466">
    <property type="entry name" value="Metal_Hydrolase"/>
</dbReference>
<dbReference type="Gene3D" id="3.20.20.140">
    <property type="entry name" value="Metal-dependent hydrolases"/>
    <property type="match status" value="1"/>
</dbReference>
<sequence>MLIDTHCHLDANEFAADRAAVIERAGEKGVGGIVIPAVAQFNFGAVRELAHSFKGGSYALGIHPLCVPDAQAGDLAELESRIQQSLDDPRFVAIGEIGLDFFIPALKEPEMRDKQESFYLAQLELAERYGLPVLLHVRRSQDVLLKHLRRHPRVSGIAHAFNGSFQQAQQFIERGFALGFGGAMTFTRALQIRRLAAQLPLAALVLETDAPDIPPAWLGEPAQAASRNEPGEVAGIAQALAELRNMAVEDLIQACGANARRVLPRLGGALGDAS</sequence>
<gene>
    <name evidence="5" type="ORF">SAMN04488135_10931</name>
</gene>
<keyword evidence="3" id="KW-0378">Hydrolase</keyword>
<dbReference type="GO" id="GO:0046872">
    <property type="term" value="F:metal ion binding"/>
    <property type="evidence" value="ECO:0007669"/>
    <property type="project" value="UniProtKB-KW"/>
</dbReference>
<evidence type="ECO:0000256" key="4">
    <source>
        <dbReference type="PIRSR" id="PIRSR005902-1"/>
    </source>
</evidence>